<dbReference type="GO" id="GO:0016036">
    <property type="term" value="P:cellular response to phosphate starvation"/>
    <property type="evidence" value="ECO:0007669"/>
    <property type="project" value="TreeGrafter"/>
</dbReference>
<dbReference type="EMBL" id="CAEZUN010000001">
    <property type="protein sequence ID" value="CAB4590105.1"/>
    <property type="molecule type" value="Genomic_DNA"/>
</dbReference>
<dbReference type="SUPFAM" id="SSF55874">
    <property type="entry name" value="ATPase domain of HSP90 chaperone/DNA topoisomerase II/histidine kinase"/>
    <property type="match status" value="1"/>
</dbReference>
<dbReference type="SUPFAM" id="SSF47384">
    <property type="entry name" value="Homodimeric domain of signal transducing histidine kinase"/>
    <property type="match status" value="1"/>
</dbReference>
<feature type="domain" description="Histidine kinase" evidence="7">
    <location>
        <begin position="156"/>
        <end position="370"/>
    </location>
</feature>
<dbReference type="EC" id="2.7.13.3" evidence="2"/>
<protein>
    <recommendedName>
        <fullName evidence="2">histidine kinase</fullName>
        <ecNumber evidence="2">2.7.13.3</ecNumber>
    </recommendedName>
</protein>
<comment type="catalytic activity">
    <reaction evidence="1">
        <text>ATP + protein L-histidine = ADP + protein N-phospho-L-histidine.</text>
        <dbReference type="EC" id="2.7.13.3"/>
    </reaction>
</comment>
<dbReference type="GO" id="GO:0000155">
    <property type="term" value="F:phosphorelay sensor kinase activity"/>
    <property type="evidence" value="ECO:0007669"/>
    <property type="project" value="InterPro"/>
</dbReference>
<dbReference type="InterPro" id="IPR005467">
    <property type="entry name" value="His_kinase_dom"/>
</dbReference>
<keyword evidence="5" id="KW-0418">Kinase</keyword>
<dbReference type="InterPro" id="IPR036097">
    <property type="entry name" value="HisK_dim/P_sf"/>
</dbReference>
<dbReference type="Pfam" id="PF02518">
    <property type="entry name" value="HATPase_c"/>
    <property type="match status" value="1"/>
</dbReference>
<dbReference type="PRINTS" id="PR00344">
    <property type="entry name" value="BCTRLSENSOR"/>
</dbReference>
<dbReference type="FunFam" id="3.30.565.10:FF:000006">
    <property type="entry name" value="Sensor histidine kinase WalK"/>
    <property type="match status" value="1"/>
</dbReference>
<evidence type="ECO:0000256" key="3">
    <source>
        <dbReference type="ARBA" id="ARBA00022553"/>
    </source>
</evidence>
<dbReference type="Gene3D" id="3.30.565.10">
    <property type="entry name" value="Histidine kinase-like ATPase, C-terminal domain"/>
    <property type="match status" value="1"/>
</dbReference>
<sequence length="385" mass="41870">MGVVYFLVGVLTATAIAFLFSKRSTREIQRALTNESSVTKSNTRDSFVQLFEILDFLETGVVVADNNTNHKFRNKAAIAMTGIRYVDILIDQAVDEMIRQVEHEGTGSRILEAVAGTTRFLQIRGHNLNNECILVTVEDITAKSRIETVQTDFVANLSHELKTPIGAVAALADSLVGETETEVVWRLAERIVSESHRMARIVDALLDLSRIEFSGTEDWTQVDLAPVLVEVVSTNQHAAKRQGIGLSLTGASQLNVLGDRSQLVSGFSNLVDNAIKYSEPGGIVSVSSSIVGDEVVVAITDYGIGISKQHQDRIFERFYRVDKARSRATGGTGLGLSIVRHIVLEHGGTIEVVSEEGVGSTFTIRLPQVLPELTNVLPSKTGALI</sequence>
<dbReference type="InterPro" id="IPR050351">
    <property type="entry name" value="BphY/WalK/GraS-like"/>
</dbReference>
<dbReference type="CDD" id="cd00075">
    <property type="entry name" value="HATPase"/>
    <property type="match status" value="1"/>
</dbReference>
<proteinExistence type="predicted"/>
<dbReference type="CDD" id="cd00082">
    <property type="entry name" value="HisKA"/>
    <property type="match status" value="1"/>
</dbReference>
<evidence type="ECO:0000256" key="6">
    <source>
        <dbReference type="ARBA" id="ARBA00023012"/>
    </source>
</evidence>
<evidence type="ECO:0000313" key="9">
    <source>
        <dbReference type="EMBL" id="CAB4761205.1"/>
    </source>
</evidence>
<keyword evidence="6" id="KW-0902">Two-component regulatory system</keyword>
<dbReference type="EMBL" id="CAEZZK010000116">
    <property type="protein sequence ID" value="CAB4761205.1"/>
    <property type="molecule type" value="Genomic_DNA"/>
</dbReference>
<dbReference type="PANTHER" id="PTHR45453">
    <property type="entry name" value="PHOSPHATE REGULON SENSOR PROTEIN PHOR"/>
    <property type="match status" value="1"/>
</dbReference>
<keyword evidence="4" id="KW-0808">Transferase</keyword>
<dbReference type="GO" id="GO:0005886">
    <property type="term" value="C:plasma membrane"/>
    <property type="evidence" value="ECO:0007669"/>
    <property type="project" value="TreeGrafter"/>
</dbReference>
<accession>A0A6J6FSQ3</accession>
<evidence type="ECO:0000313" key="8">
    <source>
        <dbReference type="EMBL" id="CAB4590105.1"/>
    </source>
</evidence>
<evidence type="ECO:0000256" key="5">
    <source>
        <dbReference type="ARBA" id="ARBA00022777"/>
    </source>
</evidence>
<dbReference type="InterPro" id="IPR004358">
    <property type="entry name" value="Sig_transdc_His_kin-like_C"/>
</dbReference>
<dbReference type="Pfam" id="PF00512">
    <property type="entry name" value="HisKA"/>
    <property type="match status" value="1"/>
</dbReference>
<dbReference type="Gene3D" id="1.10.287.130">
    <property type="match status" value="1"/>
</dbReference>
<evidence type="ECO:0000256" key="1">
    <source>
        <dbReference type="ARBA" id="ARBA00000085"/>
    </source>
</evidence>
<evidence type="ECO:0000256" key="4">
    <source>
        <dbReference type="ARBA" id="ARBA00022679"/>
    </source>
</evidence>
<dbReference type="InterPro" id="IPR003661">
    <property type="entry name" value="HisK_dim/P_dom"/>
</dbReference>
<dbReference type="AlphaFoldDB" id="A0A6J6FSQ3"/>
<organism evidence="8">
    <name type="scientific">freshwater metagenome</name>
    <dbReference type="NCBI Taxonomy" id="449393"/>
    <lineage>
        <taxon>unclassified sequences</taxon>
        <taxon>metagenomes</taxon>
        <taxon>ecological metagenomes</taxon>
    </lineage>
</organism>
<evidence type="ECO:0000259" key="7">
    <source>
        <dbReference type="PROSITE" id="PS50109"/>
    </source>
</evidence>
<name>A0A6J6FSQ3_9ZZZZ</name>
<dbReference type="PROSITE" id="PS50109">
    <property type="entry name" value="HIS_KIN"/>
    <property type="match status" value="1"/>
</dbReference>
<keyword evidence="3" id="KW-0597">Phosphoprotein</keyword>
<reference evidence="8" key="1">
    <citation type="submission" date="2020-05" db="EMBL/GenBank/DDBJ databases">
        <authorList>
            <person name="Chiriac C."/>
            <person name="Salcher M."/>
            <person name="Ghai R."/>
            <person name="Kavagutti S V."/>
        </authorList>
    </citation>
    <scope>NUCLEOTIDE SEQUENCE</scope>
</reference>
<dbReference type="InterPro" id="IPR036890">
    <property type="entry name" value="HATPase_C_sf"/>
</dbReference>
<dbReference type="SMART" id="SM00387">
    <property type="entry name" value="HATPase_c"/>
    <property type="match status" value="1"/>
</dbReference>
<dbReference type="PANTHER" id="PTHR45453:SF1">
    <property type="entry name" value="PHOSPHATE REGULON SENSOR PROTEIN PHOR"/>
    <property type="match status" value="1"/>
</dbReference>
<evidence type="ECO:0000256" key="2">
    <source>
        <dbReference type="ARBA" id="ARBA00012438"/>
    </source>
</evidence>
<dbReference type="SMART" id="SM00388">
    <property type="entry name" value="HisKA"/>
    <property type="match status" value="1"/>
</dbReference>
<gene>
    <name evidence="8" type="ORF">UFOPK1826_00008</name>
    <name evidence="9" type="ORF">UFOPK2855_00672</name>
</gene>
<dbReference type="InterPro" id="IPR003594">
    <property type="entry name" value="HATPase_dom"/>
</dbReference>
<dbReference type="GO" id="GO:0004721">
    <property type="term" value="F:phosphoprotein phosphatase activity"/>
    <property type="evidence" value="ECO:0007669"/>
    <property type="project" value="TreeGrafter"/>
</dbReference>